<dbReference type="PANTHER" id="PTHR31840">
    <property type="entry name" value="COILED-COIL DOMAIN-CONTAINING PROTEIN 97"/>
    <property type="match status" value="1"/>
</dbReference>
<feature type="region of interest" description="Disordered" evidence="1">
    <location>
        <begin position="294"/>
        <end position="325"/>
    </location>
</feature>
<feature type="region of interest" description="Disordered" evidence="1">
    <location>
        <begin position="340"/>
        <end position="369"/>
    </location>
</feature>
<feature type="compositionally biased region" description="Basic and acidic residues" evidence="1">
    <location>
        <begin position="342"/>
        <end position="357"/>
    </location>
</feature>
<protein>
    <submittedName>
        <fullName evidence="4">CCD97-like C-terminal domain-containing protein</fullName>
    </submittedName>
</protein>
<feature type="domain" description="CCD97-like C-terminal" evidence="2">
    <location>
        <begin position="110"/>
        <end position="426"/>
    </location>
</feature>
<sequence length="426" mass="50601">MDSEHVDISMEPQSSRINEPGPSSEQLFQYILNENDVFYRHQQRDDPELLNEEKLEILRELYEKNPSVFITRYHKHIAAEFCSLFDSQDYITNHYIKEIRKQGDTKAQKNQRYLKLLKLREEGNYFSNEKMREREPALFDLMVGQYLDDKDKLHLRPTVERPTDSFSHMMQQFEETQQISDRRKRHLTDWARENAIRDPTDRFYTHVDRKTAETDEEFVEEFDSDDEEGIRQKAARHCAKLDNTVEFDSDDEEGIRQKAARHCAKLDNTVVMKNLGRQPIPTDPDKETFKIEYDTDDERTGKQDNAETKQEVQLKNEPIPEDPMPSYRRELLEDAFDACEVTSKKPEQRKISDKEGEISDLEEEDEGEADLDLSKEILYQEFVAHMEQRFLSGHDKDFYDYSNVEVSKEIDKIKERDLEDAYFDDD</sequence>
<feature type="compositionally biased region" description="Basic and acidic residues" evidence="1">
    <location>
        <begin position="294"/>
        <end position="314"/>
    </location>
</feature>
<reference evidence="4" key="1">
    <citation type="submission" date="2022-11" db="UniProtKB">
        <authorList>
            <consortium name="WormBaseParasite"/>
        </authorList>
    </citation>
    <scope>IDENTIFICATION</scope>
</reference>
<dbReference type="Pfam" id="PF09747">
    <property type="entry name" value="CCD97-like_C"/>
    <property type="match status" value="1"/>
</dbReference>
<dbReference type="Proteomes" id="UP000887540">
    <property type="component" value="Unplaced"/>
</dbReference>
<evidence type="ECO:0000259" key="2">
    <source>
        <dbReference type="Pfam" id="PF09747"/>
    </source>
</evidence>
<dbReference type="InterPro" id="IPR018613">
    <property type="entry name" value="Ccdc97-like"/>
</dbReference>
<name>A0A914DYN9_9BILA</name>
<feature type="compositionally biased region" description="Acidic residues" evidence="1">
    <location>
        <begin position="358"/>
        <end position="369"/>
    </location>
</feature>
<evidence type="ECO:0000256" key="1">
    <source>
        <dbReference type="SAM" id="MobiDB-lite"/>
    </source>
</evidence>
<dbReference type="AlphaFoldDB" id="A0A914DYN9"/>
<accession>A0A914DYN9</accession>
<feature type="compositionally biased region" description="Polar residues" evidence="1">
    <location>
        <begin position="11"/>
        <end position="22"/>
    </location>
</feature>
<keyword evidence="3" id="KW-1185">Reference proteome</keyword>
<organism evidence="3 4">
    <name type="scientific">Acrobeloides nanus</name>
    <dbReference type="NCBI Taxonomy" id="290746"/>
    <lineage>
        <taxon>Eukaryota</taxon>
        <taxon>Metazoa</taxon>
        <taxon>Ecdysozoa</taxon>
        <taxon>Nematoda</taxon>
        <taxon>Chromadorea</taxon>
        <taxon>Rhabditida</taxon>
        <taxon>Tylenchina</taxon>
        <taxon>Cephalobomorpha</taxon>
        <taxon>Cephaloboidea</taxon>
        <taxon>Cephalobidae</taxon>
        <taxon>Acrobeloides</taxon>
    </lineage>
</organism>
<dbReference type="WBParaSite" id="ACRNAN_scaffold4518.g24861.t1">
    <property type="protein sequence ID" value="ACRNAN_scaffold4518.g24861.t1"/>
    <property type="gene ID" value="ACRNAN_scaffold4518.g24861"/>
</dbReference>
<proteinExistence type="predicted"/>
<evidence type="ECO:0000313" key="4">
    <source>
        <dbReference type="WBParaSite" id="ACRNAN_scaffold4518.g24861.t1"/>
    </source>
</evidence>
<feature type="region of interest" description="Disordered" evidence="1">
    <location>
        <begin position="1"/>
        <end position="22"/>
    </location>
</feature>
<evidence type="ECO:0000313" key="3">
    <source>
        <dbReference type="Proteomes" id="UP000887540"/>
    </source>
</evidence>
<dbReference type="PANTHER" id="PTHR31840:SF1">
    <property type="entry name" value="COILED-COIL DOMAIN-CONTAINING PROTEIN 97"/>
    <property type="match status" value="1"/>
</dbReference>
<dbReference type="InterPro" id="IPR040233">
    <property type="entry name" value="CCD97-like_C"/>
</dbReference>